<dbReference type="AlphaFoldDB" id="A0A098BT56"/>
<evidence type="ECO:0000313" key="1">
    <source>
        <dbReference type="EMBL" id="CDZ90891.1"/>
    </source>
</evidence>
<dbReference type="Proteomes" id="UP000042997">
    <property type="component" value="Unassembled WGS sequence"/>
</dbReference>
<proteinExistence type="predicted"/>
<dbReference type="EMBL" id="CCSD01000091">
    <property type="protein sequence ID" value="CDZ90891.1"/>
    <property type="molecule type" value="Genomic_DNA"/>
</dbReference>
<accession>A0A098BT56</accession>
<protein>
    <submittedName>
        <fullName evidence="1">Uncharacterized protein</fullName>
    </submittedName>
</protein>
<evidence type="ECO:0000313" key="2">
    <source>
        <dbReference type="Proteomes" id="UP000042997"/>
    </source>
</evidence>
<name>A0A098BT56_9NOCA</name>
<organism evidence="1 2">
    <name type="scientific">Rhodococcus ruber</name>
    <dbReference type="NCBI Taxonomy" id="1830"/>
    <lineage>
        <taxon>Bacteria</taxon>
        <taxon>Bacillati</taxon>
        <taxon>Actinomycetota</taxon>
        <taxon>Actinomycetes</taxon>
        <taxon>Mycobacteriales</taxon>
        <taxon>Nocardiaceae</taxon>
        <taxon>Rhodococcus</taxon>
    </lineage>
</organism>
<sequence>MVFAGRWAVDNPVVDDSG</sequence>
<gene>
    <name evidence="1" type="ORF">RHRU231_770012</name>
</gene>
<reference evidence="1 2" key="1">
    <citation type="journal article" date="2014" name="Genome Announc.">
        <title>Draft Genome Sequence of Propane- and Butane-Oxidizing Actinobacterium Rhodococcus ruber IEGM 231.</title>
        <authorList>
            <person name="Ivshina I.B."/>
            <person name="Kuyukina M.S."/>
            <person name="Krivoruchko A.V."/>
            <person name="Barbe V."/>
            <person name="Fischer C."/>
        </authorList>
    </citation>
    <scope>NUCLEOTIDE SEQUENCE [LARGE SCALE GENOMIC DNA]</scope>
</reference>